<organism evidence="1 2">
    <name type="scientific">Manihot esculenta</name>
    <name type="common">Cassava</name>
    <name type="synonym">Jatropha manihot</name>
    <dbReference type="NCBI Taxonomy" id="3983"/>
    <lineage>
        <taxon>Eukaryota</taxon>
        <taxon>Viridiplantae</taxon>
        <taxon>Streptophyta</taxon>
        <taxon>Embryophyta</taxon>
        <taxon>Tracheophyta</taxon>
        <taxon>Spermatophyta</taxon>
        <taxon>Magnoliopsida</taxon>
        <taxon>eudicotyledons</taxon>
        <taxon>Gunneridae</taxon>
        <taxon>Pentapetalae</taxon>
        <taxon>rosids</taxon>
        <taxon>fabids</taxon>
        <taxon>Malpighiales</taxon>
        <taxon>Euphorbiaceae</taxon>
        <taxon>Crotonoideae</taxon>
        <taxon>Manihoteae</taxon>
        <taxon>Manihot</taxon>
    </lineage>
</organism>
<reference evidence="2" key="1">
    <citation type="journal article" date="2016" name="Nat. Biotechnol.">
        <title>Sequencing wild and cultivated cassava and related species reveals extensive interspecific hybridization and genetic diversity.</title>
        <authorList>
            <person name="Bredeson J.V."/>
            <person name="Lyons J.B."/>
            <person name="Prochnik S.E."/>
            <person name="Wu G.A."/>
            <person name="Ha C.M."/>
            <person name="Edsinger-Gonzales E."/>
            <person name="Grimwood J."/>
            <person name="Schmutz J."/>
            <person name="Rabbi I.Y."/>
            <person name="Egesi C."/>
            <person name="Nauluvula P."/>
            <person name="Lebot V."/>
            <person name="Ndunguru J."/>
            <person name="Mkamilo G."/>
            <person name="Bart R.S."/>
            <person name="Setter T.L."/>
            <person name="Gleadow R.M."/>
            <person name="Kulakow P."/>
            <person name="Ferguson M.E."/>
            <person name="Rounsley S."/>
            <person name="Rokhsar D.S."/>
        </authorList>
    </citation>
    <scope>NUCLEOTIDE SEQUENCE [LARGE SCALE GENOMIC DNA]</scope>
    <source>
        <strain evidence="2">cv. AM560-2</strain>
    </source>
</reference>
<dbReference type="EMBL" id="CM004402">
    <property type="protein sequence ID" value="KAG8635351.1"/>
    <property type="molecule type" value="Genomic_DNA"/>
</dbReference>
<sequence>MFPSWLASSILPPAQPPIRQVGLTEEQAMKGYGDINSAQQISGR</sequence>
<evidence type="ECO:0000313" key="1">
    <source>
        <dbReference type="EMBL" id="KAG8635351.1"/>
    </source>
</evidence>
<name>A0ACB7G9F2_MANES</name>
<proteinExistence type="predicted"/>
<dbReference type="Proteomes" id="UP000091857">
    <property type="component" value="Chromosome 16"/>
</dbReference>
<comment type="caution">
    <text evidence="1">The sequence shown here is derived from an EMBL/GenBank/DDBJ whole genome shotgun (WGS) entry which is preliminary data.</text>
</comment>
<gene>
    <name evidence="1" type="ORF">MANES_16G024250v8</name>
</gene>
<keyword evidence="2" id="KW-1185">Reference proteome</keyword>
<accession>A0ACB7G9F2</accession>
<evidence type="ECO:0000313" key="2">
    <source>
        <dbReference type="Proteomes" id="UP000091857"/>
    </source>
</evidence>
<protein>
    <submittedName>
        <fullName evidence="1">Uncharacterized protein</fullName>
    </submittedName>
</protein>